<proteinExistence type="predicted"/>
<feature type="compositionally biased region" description="Pro residues" evidence="1">
    <location>
        <begin position="1"/>
        <end position="10"/>
    </location>
</feature>
<reference evidence="2 3" key="1">
    <citation type="submission" date="2015-08" db="EMBL/GenBank/DDBJ databases">
        <title>The genome of the Asian arowana (Scleropages formosus).</title>
        <authorList>
            <person name="Tan M.H."/>
            <person name="Gan H.M."/>
            <person name="Croft L.J."/>
            <person name="Austin C.M."/>
        </authorList>
    </citation>
    <scope>NUCLEOTIDE SEQUENCE [LARGE SCALE GENOMIC DNA]</scope>
    <source>
        <strain evidence="2">Aro1</strain>
    </source>
</reference>
<feature type="region of interest" description="Disordered" evidence="1">
    <location>
        <begin position="1"/>
        <end position="70"/>
    </location>
</feature>
<name>A0A0P7Z3I8_SCLFO</name>
<comment type="caution">
    <text evidence="2">The sequence shown here is derived from an EMBL/GenBank/DDBJ whole genome shotgun (WGS) entry which is preliminary data.</text>
</comment>
<evidence type="ECO:0000313" key="2">
    <source>
        <dbReference type="EMBL" id="KPP75139.1"/>
    </source>
</evidence>
<feature type="region of interest" description="Disordered" evidence="1">
    <location>
        <begin position="103"/>
        <end position="132"/>
    </location>
</feature>
<dbReference type="EMBL" id="JARO02001544">
    <property type="protein sequence ID" value="KPP75139.1"/>
    <property type="molecule type" value="Genomic_DNA"/>
</dbReference>
<dbReference type="PANTHER" id="PTHR19871">
    <property type="entry name" value="BETA TRANSDUCIN-RELATED PROTEIN"/>
    <property type="match status" value="1"/>
</dbReference>
<accession>A0A0P7Z3I8</accession>
<gene>
    <name evidence="2" type="ORF">Z043_105635</name>
</gene>
<organism evidence="2 3">
    <name type="scientific">Scleropages formosus</name>
    <name type="common">Asian bonytongue</name>
    <name type="synonym">Osteoglossum formosum</name>
    <dbReference type="NCBI Taxonomy" id="113540"/>
    <lineage>
        <taxon>Eukaryota</taxon>
        <taxon>Metazoa</taxon>
        <taxon>Chordata</taxon>
        <taxon>Craniata</taxon>
        <taxon>Vertebrata</taxon>
        <taxon>Euteleostomi</taxon>
        <taxon>Actinopterygii</taxon>
        <taxon>Neopterygii</taxon>
        <taxon>Teleostei</taxon>
        <taxon>Osteoglossocephala</taxon>
        <taxon>Osteoglossomorpha</taxon>
        <taxon>Osteoglossiformes</taxon>
        <taxon>Osteoglossidae</taxon>
        <taxon>Scleropages</taxon>
    </lineage>
</organism>
<sequence length="240" mass="26379">MPSTVPPPQPLGRNKSEERGTGRVSWTRPVLSHYVNPKQEKQTERRKARERKRERHTGGRGEGGRKRRACVPTCSAGCAVAQPANAACAEPLSRSAWTRGVRGRTQGRAGGIRAPAGSSGSPVETERDVSARKVTAVGTEKKPGSGMARVLTGLYVVLPKNSNERKSETVTVTWPLMQSLVMRPVCSQHGTGVQLASNQQRPLVPVSDTEAERNALKEHVYPKLRDFCRENYGIEFQVMW</sequence>
<feature type="compositionally biased region" description="Basic and acidic residues" evidence="1">
    <location>
        <begin position="38"/>
        <end position="47"/>
    </location>
</feature>
<protein>
    <submittedName>
        <fullName evidence="2">Uncharacterized protein</fullName>
    </submittedName>
</protein>
<evidence type="ECO:0000313" key="3">
    <source>
        <dbReference type="Proteomes" id="UP000034805"/>
    </source>
</evidence>
<dbReference type="InterPro" id="IPR052752">
    <property type="entry name" value="NACHT-WD_repeat"/>
</dbReference>
<dbReference type="AlphaFoldDB" id="A0A0P7Z3I8"/>
<evidence type="ECO:0000256" key="1">
    <source>
        <dbReference type="SAM" id="MobiDB-lite"/>
    </source>
</evidence>
<dbReference type="PANTHER" id="PTHR19871:SF39">
    <property type="entry name" value="NACHT AND WD REPEAT DOMAIN-CONTAINING PROTEIN 2"/>
    <property type="match status" value="1"/>
</dbReference>
<dbReference type="Proteomes" id="UP000034805">
    <property type="component" value="Unassembled WGS sequence"/>
</dbReference>